<dbReference type="SUPFAM" id="SSF48403">
    <property type="entry name" value="Ankyrin repeat"/>
    <property type="match status" value="1"/>
</dbReference>
<organism evidence="1 2">
    <name type="scientific">Chaetoceros tenuissimus</name>
    <dbReference type="NCBI Taxonomy" id="426638"/>
    <lineage>
        <taxon>Eukaryota</taxon>
        <taxon>Sar</taxon>
        <taxon>Stramenopiles</taxon>
        <taxon>Ochrophyta</taxon>
        <taxon>Bacillariophyta</taxon>
        <taxon>Coscinodiscophyceae</taxon>
        <taxon>Chaetocerotophycidae</taxon>
        <taxon>Chaetocerotales</taxon>
        <taxon>Chaetocerotaceae</taxon>
        <taxon>Chaetoceros</taxon>
    </lineage>
</organism>
<comment type="caution">
    <text evidence="1">The sequence shown here is derived from an EMBL/GenBank/DDBJ whole genome shotgun (WGS) entry which is preliminary data.</text>
</comment>
<dbReference type="EMBL" id="BLLK01000047">
    <property type="protein sequence ID" value="GFH53355.1"/>
    <property type="molecule type" value="Genomic_DNA"/>
</dbReference>
<dbReference type="AlphaFoldDB" id="A0AAD3CYJ9"/>
<evidence type="ECO:0000313" key="2">
    <source>
        <dbReference type="Proteomes" id="UP001054902"/>
    </source>
</evidence>
<dbReference type="InterPro" id="IPR036770">
    <property type="entry name" value="Ankyrin_rpt-contain_sf"/>
</dbReference>
<name>A0AAD3CYJ9_9STRA</name>
<dbReference type="Proteomes" id="UP001054902">
    <property type="component" value="Unassembled WGS sequence"/>
</dbReference>
<dbReference type="InterPro" id="IPR052050">
    <property type="entry name" value="SecEffector_AnkRepeat"/>
</dbReference>
<accession>A0AAD3CYJ9</accession>
<proteinExistence type="predicted"/>
<gene>
    <name evidence="1" type="ORF">CTEN210_09831</name>
</gene>
<protein>
    <submittedName>
        <fullName evidence="1">Uncharacterized protein</fullName>
    </submittedName>
</protein>
<keyword evidence="2" id="KW-1185">Reference proteome</keyword>
<dbReference type="Gene3D" id="1.25.40.20">
    <property type="entry name" value="Ankyrin repeat-containing domain"/>
    <property type="match status" value="2"/>
</dbReference>
<sequence>MSLTKKIKIESATDFTFSPNESPGAIQSLPSELLKNIFSYIGTGCFKLIGPVSKDFCYNYLTMDSVEKTYAHPMDRQLAIDRNKATTVDAASSFIELAEYCFLNAPDTFQAKILAKAAIKRSRDIVLIGHALGVNFDKAFQENSLALVEITKRDDLEMVQFLEEQGLDISLFVNDIINAASSRGHVHILQWLHGIHALPKHVFRICFEAACEGRLDVIKWAENILGRNEEFEKDFMDAAAKLGHLDVVKWYRSRDIQWDELTLTLAAGSGNIDLLQHLLDHDCPQNTFRACAFAASISDHGKALEVLKILRYHGLPWNAETCAMAARSGNIDVIIYARAKGCPWDSTVSFSAAGSNNYNVLEYCLRNGCPFERSDISSEIMYCSDRSQLLRTLQRFLNYLLPLNKNICEIAARTGHLNALRWVRSLGCPWDEMTFFYAVKSNSIDVVQYCIDSDCPFDQNISAAAVNHWKYCSIDLMPILKLLHNNGYPWHEDAAALTAEKGDLKLLRWLKYYGCPWDTRVCNEAVRADNFEMLVFAHESGCPWTKETFAYCFDIRAGLSVYYREIPTKHECSDEIFNYLKENNCPQPEPSDWRILSLESDSDDDD</sequence>
<evidence type="ECO:0000313" key="1">
    <source>
        <dbReference type="EMBL" id="GFH53355.1"/>
    </source>
</evidence>
<dbReference type="PANTHER" id="PTHR46586:SF3">
    <property type="entry name" value="ANKYRIN REPEAT-CONTAINING PROTEIN"/>
    <property type="match status" value="1"/>
</dbReference>
<reference evidence="1 2" key="1">
    <citation type="journal article" date="2021" name="Sci. Rep.">
        <title>The genome of the diatom Chaetoceros tenuissimus carries an ancient integrated fragment of an extant virus.</title>
        <authorList>
            <person name="Hongo Y."/>
            <person name="Kimura K."/>
            <person name="Takaki Y."/>
            <person name="Yoshida Y."/>
            <person name="Baba S."/>
            <person name="Kobayashi G."/>
            <person name="Nagasaki K."/>
            <person name="Hano T."/>
            <person name="Tomaru Y."/>
        </authorList>
    </citation>
    <scope>NUCLEOTIDE SEQUENCE [LARGE SCALE GENOMIC DNA]</scope>
    <source>
        <strain evidence="1 2">NIES-3715</strain>
    </source>
</reference>
<dbReference type="PANTHER" id="PTHR46586">
    <property type="entry name" value="ANKYRIN REPEAT-CONTAINING PROTEIN"/>
    <property type="match status" value="1"/>
</dbReference>